<dbReference type="AlphaFoldDB" id="X1LUJ6"/>
<keyword evidence="1" id="KW-1133">Transmembrane helix</keyword>
<protein>
    <recommendedName>
        <fullName evidence="3">Periplasmic copper-binding protein NosD beta helix domain-containing protein</fullName>
    </recommendedName>
</protein>
<gene>
    <name evidence="2" type="ORF">S06H3_25610</name>
</gene>
<sequence>SIAYSSGGGHVITENSFINGTFIIVWLSPHPTVDRNYWSDYNGTDADGDGIGDTPHFRIVGDETVYIDFHPLMEPVPVIPEFPSWILLPLFVTATMTAIIYRKRLTKETVY</sequence>
<name>X1LUJ6_9ZZZZ</name>
<proteinExistence type="predicted"/>
<evidence type="ECO:0000313" key="2">
    <source>
        <dbReference type="EMBL" id="GAI22783.1"/>
    </source>
</evidence>
<dbReference type="EMBL" id="BARV01014755">
    <property type="protein sequence ID" value="GAI22783.1"/>
    <property type="molecule type" value="Genomic_DNA"/>
</dbReference>
<comment type="caution">
    <text evidence="2">The sequence shown here is derived from an EMBL/GenBank/DDBJ whole genome shotgun (WGS) entry which is preliminary data.</text>
</comment>
<feature type="non-terminal residue" evidence="2">
    <location>
        <position position="1"/>
    </location>
</feature>
<evidence type="ECO:0008006" key="3">
    <source>
        <dbReference type="Google" id="ProtNLM"/>
    </source>
</evidence>
<evidence type="ECO:0000256" key="1">
    <source>
        <dbReference type="SAM" id="Phobius"/>
    </source>
</evidence>
<keyword evidence="1" id="KW-0812">Transmembrane</keyword>
<keyword evidence="1" id="KW-0472">Membrane</keyword>
<reference evidence="2" key="1">
    <citation type="journal article" date="2014" name="Front. Microbiol.">
        <title>High frequency of phylogenetically diverse reductive dehalogenase-homologous genes in deep subseafloor sedimentary metagenomes.</title>
        <authorList>
            <person name="Kawai M."/>
            <person name="Futagami T."/>
            <person name="Toyoda A."/>
            <person name="Takaki Y."/>
            <person name="Nishi S."/>
            <person name="Hori S."/>
            <person name="Arai W."/>
            <person name="Tsubouchi T."/>
            <person name="Morono Y."/>
            <person name="Uchiyama I."/>
            <person name="Ito T."/>
            <person name="Fujiyama A."/>
            <person name="Inagaki F."/>
            <person name="Takami H."/>
        </authorList>
    </citation>
    <scope>NUCLEOTIDE SEQUENCE</scope>
    <source>
        <strain evidence="2">Expedition CK06-06</strain>
    </source>
</reference>
<accession>X1LUJ6</accession>
<organism evidence="2">
    <name type="scientific">marine sediment metagenome</name>
    <dbReference type="NCBI Taxonomy" id="412755"/>
    <lineage>
        <taxon>unclassified sequences</taxon>
        <taxon>metagenomes</taxon>
        <taxon>ecological metagenomes</taxon>
    </lineage>
</organism>
<dbReference type="InterPro" id="IPR011050">
    <property type="entry name" value="Pectin_lyase_fold/virulence"/>
</dbReference>
<feature type="transmembrane region" description="Helical" evidence="1">
    <location>
        <begin position="82"/>
        <end position="101"/>
    </location>
</feature>
<dbReference type="SUPFAM" id="SSF51126">
    <property type="entry name" value="Pectin lyase-like"/>
    <property type="match status" value="1"/>
</dbReference>